<protein>
    <submittedName>
        <fullName evidence="2">Uncharacterized protein</fullName>
    </submittedName>
</protein>
<feature type="compositionally biased region" description="Basic and acidic residues" evidence="1">
    <location>
        <begin position="110"/>
        <end position="120"/>
    </location>
</feature>
<dbReference type="OrthoDB" id="995910at2759"/>
<evidence type="ECO:0000313" key="2">
    <source>
        <dbReference type="EMBL" id="MBA0861808.1"/>
    </source>
</evidence>
<dbReference type="EMBL" id="JABFAF010000008">
    <property type="protein sequence ID" value="MBA0861808.1"/>
    <property type="molecule type" value="Genomic_DNA"/>
</dbReference>
<keyword evidence="3" id="KW-1185">Reference proteome</keyword>
<feature type="compositionally biased region" description="Acidic residues" evidence="1">
    <location>
        <begin position="121"/>
        <end position="137"/>
    </location>
</feature>
<proteinExistence type="predicted"/>
<dbReference type="AlphaFoldDB" id="A0A7J9LT15"/>
<feature type="region of interest" description="Disordered" evidence="1">
    <location>
        <begin position="110"/>
        <end position="137"/>
    </location>
</feature>
<comment type="caution">
    <text evidence="2">The sequence shown here is derived from an EMBL/GenBank/DDBJ whole genome shotgun (WGS) entry which is preliminary data.</text>
</comment>
<evidence type="ECO:0000313" key="3">
    <source>
        <dbReference type="Proteomes" id="UP000593576"/>
    </source>
</evidence>
<evidence type="ECO:0000256" key="1">
    <source>
        <dbReference type="SAM" id="MobiDB-lite"/>
    </source>
</evidence>
<sequence>MPTRKVRRTMEIEPSMVQTPSNFPNSNVEKYLNELQGKTFFQKRGFDPLMILGKEIWPLVRYHQWECFWTILKDNTVAPIFQEFYASLRDHEFRNNEGHIWDTILVRGKEDKEAQESKEVGEEEDNDEDKEMDDDVD</sequence>
<accession>A0A7J9LT15</accession>
<dbReference type="Proteomes" id="UP000593576">
    <property type="component" value="Unassembled WGS sequence"/>
</dbReference>
<reference evidence="2 3" key="1">
    <citation type="journal article" date="2019" name="Genome Biol. Evol.">
        <title>Insights into the evolution of the New World diploid cottons (Gossypium, subgenus Houzingenia) based on genome sequencing.</title>
        <authorList>
            <person name="Grover C.E."/>
            <person name="Arick M.A. 2nd"/>
            <person name="Thrash A."/>
            <person name="Conover J.L."/>
            <person name="Sanders W.S."/>
            <person name="Peterson D.G."/>
            <person name="Frelichowski J.E."/>
            <person name="Scheffler J.A."/>
            <person name="Scheffler B.E."/>
            <person name="Wendel J.F."/>
        </authorList>
    </citation>
    <scope>NUCLEOTIDE SEQUENCE [LARGE SCALE GENOMIC DNA]</scope>
    <source>
        <strain evidence="2">1</strain>
        <tissue evidence="2">Leaf</tissue>
    </source>
</reference>
<gene>
    <name evidence="2" type="ORF">Goshw_001132</name>
</gene>
<organism evidence="2 3">
    <name type="scientific">Gossypium schwendimanii</name>
    <name type="common">Cotton</name>
    <dbReference type="NCBI Taxonomy" id="34291"/>
    <lineage>
        <taxon>Eukaryota</taxon>
        <taxon>Viridiplantae</taxon>
        <taxon>Streptophyta</taxon>
        <taxon>Embryophyta</taxon>
        <taxon>Tracheophyta</taxon>
        <taxon>Spermatophyta</taxon>
        <taxon>Magnoliopsida</taxon>
        <taxon>eudicotyledons</taxon>
        <taxon>Gunneridae</taxon>
        <taxon>Pentapetalae</taxon>
        <taxon>rosids</taxon>
        <taxon>malvids</taxon>
        <taxon>Malvales</taxon>
        <taxon>Malvaceae</taxon>
        <taxon>Malvoideae</taxon>
        <taxon>Gossypium</taxon>
    </lineage>
</organism>
<name>A0A7J9LT15_GOSSC</name>